<dbReference type="SUPFAM" id="SSF50242">
    <property type="entry name" value="TIMP-like"/>
    <property type="match status" value="1"/>
</dbReference>
<organism evidence="3 4">
    <name type="scientific">Syphacia muris</name>
    <dbReference type="NCBI Taxonomy" id="451379"/>
    <lineage>
        <taxon>Eukaryota</taxon>
        <taxon>Metazoa</taxon>
        <taxon>Ecdysozoa</taxon>
        <taxon>Nematoda</taxon>
        <taxon>Chromadorea</taxon>
        <taxon>Rhabditida</taxon>
        <taxon>Spirurina</taxon>
        <taxon>Oxyuridomorpha</taxon>
        <taxon>Oxyuroidea</taxon>
        <taxon>Oxyuridae</taxon>
        <taxon>Syphacia</taxon>
    </lineage>
</organism>
<dbReference type="InterPro" id="IPR008993">
    <property type="entry name" value="TIMP-like_OB-fold"/>
</dbReference>
<evidence type="ECO:0000313" key="3">
    <source>
        <dbReference type="Proteomes" id="UP000046393"/>
    </source>
</evidence>
<accession>A0A0N5AKY5</accession>
<evidence type="ECO:0000259" key="2">
    <source>
        <dbReference type="PROSITE" id="PS50189"/>
    </source>
</evidence>
<reference evidence="4" key="1">
    <citation type="submission" date="2017-02" db="UniProtKB">
        <authorList>
            <consortium name="WormBaseParasite"/>
        </authorList>
    </citation>
    <scope>IDENTIFICATION</scope>
</reference>
<dbReference type="PROSITE" id="PS50189">
    <property type="entry name" value="NTR"/>
    <property type="match status" value="1"/>
</dbReference>
<dbReference type="AlphaFoldDB" id="A0A0N5AKY5"/>
<dbReference type="Proteomes" id="UP000046393">
    <property type="component" value="Unplaced"/>
</dbReference>
<dbReference type="InterPro" id="IPR001134">
    <property type="entry name" value="Netrin_domain"/>
</dbReference>
<dbReference type="STRING" id="451379.A0A0N5AKY5"/>
<evidence type="ECO:0000313" key="4">
    <source>
        <dbReference type="WBParaSite" id="SMUV_0000517401-mRNA-1"/>
    </source>
</evidence>
<name>A0A0N5AKY5_9BILA</name>
<keyword evidence="3" id="KW-1185">Reference proteome</keyword>
<sequence>MKSKIRSIKHMVLSLRKVRSLKEKQLDFATNRRTLGRREEVLISSKDQKCLCTVANRRKDNRFLVMANLTSDHQLIANLILPWNREDKAFKRAIKKFDKLNCKNLGRSIRQRAIKHSLNLRLHSDGMKRYRNP</sequence>
<keyword evidence="1" id="KW-1015">Disulfide bond</keyword>
<protein>
    <submittedName>
        <fullName evidence="4">NTR domain-containing protein</fullName>
    </submittedName>
</protein>
<proteinExistence type="predicted"/>
<evidence type="ECO:0000256" key="1">
    <source>
        <dbReference type="ARBA" id="ARBA00023157"/>
    </source>
</evidence>
<dbReference type="WBParaSite" id="SMUV_0000517401-mRNA-1">
    <property type="protein sequence ID" value="SMUV_0000517401-mRNA-1"/>
    <property type="gene ID" value="SMUV_0000517401"/>
</dbReference>
<feature type="domain" description="NTR" evidence="2">
    <location>
        <begin position="1"/>
        <end position="102"/>
    </location>
</feature>